<dbReference type="InterPro" id="IPR036426">
    <property type="entry name" value="Bulb-type_lectin_dom_sf"/>
</dbReference>
<comment type="catalytic activity">
    <reaction evidence="12">
        <text>L-seryl-[protein] + ATP = O-phospho-L-seryl-[protein] + ADP + H(+)</text>
        <dbReference type="Rhea" id="RHEA:17989"/>
        <dbReference type="Rhea" id="RHEA-COMP:9863"/>
        <dbReference type="Rhea" id="RHEA-COMP:11604"/>
        <dbReference type="ChEBI" id="CHEBI:15378"/>
        <dbReference type="ChEBI" id="CHEBI:29999"/>
        <dbReference type="ChEBI" id="CHEBI:30616"/>
        <dbReference type="ChEBI" id="CHEBI:83421"/>
        <dbReference type="ChEBI" id="CHEBI:456216"/>
        <dbReference type="EC" id="2.7.11.1"/>
    </reaction>
</comment>
<dbReference type="PROSITE" id="PS50011">
    <property type="entry name" value="PROTEIN_KINASE_DOM"/>
    <property type="match status" value="1"/>
</dbReference>
<dbReference type="InterPro" id="IPR017441">
    <property type="entry name" value="Protein_kinase_ATP_BS"/>
</dbReference>
<keyword evidence="3" id="KW-0808">Transferase</keyword>
<dbReference type="PROSITE" id="PS50158">
    <property type="entry name" value="ZF_CCHC"/>
    <property type="match status" value="1"/>
</dbReference>
<feature type="transmembrane region" description="Helical" evidence="16">
    <location>
        <begin position="1655"/>
        <end position="1677"/>
    </location>
</feature>
<feature type="domain" description="CCHC-type" evidence="19">
    <location>
        <begin position="345"/>
        <end position="359"/>
    </location>
</feature>
<dbReference type="PROSITE" id="PS50927">
    <property type="entry name" value="BULB_LECTIN"/>
    <property type="match status" value="1"/>
</dbReference>
<dbReference type="InterPro" id="IPR001245">
    <property type="entry name" value="Ser-Thr/Tyr_kinase_cat_dom"/>
</dbReference>
<dbReference type="InterPro" id="IPR011009">
    <property type="entry name" value="Kinase-like_dom_sf"/>
</dbReference>
<dbReference type="Gene3D" id="3.30.420.10">
    <property type="entry name" value="Ribonuclease H-like superfamily/Ribonuclease H"/>
    <property type="match status" value="1"/>
</dbReference>
<comment type="catalytic activity">
    <reaction evidence="11">
        <text>L-threonyl-[protein] + ATP = O-phospho-L-threonyl-[protein] + ADP + H(+)</text>
        <dbReference type="Rhea" id="RHEA:46608"/>
        <dbReference type="Rhea" id="RHEA-COMP:11060"/>
        <dbReference type="Rhea" id="RHEA-COMP:11605"/>
        <dbReference type="ChEBI" id="CHEBI:15378"/>
        <dbReference type="ChEBI" id="CHEBI:30013"/>
        <dbReference type="ChEBI" id="CHEBI:30616"/>
        <dbReference type="ChEBI" id="CHEBI:61977"/>
        <dbReference type="ChEBI" id="CHEBI:456216"/>
        <dbReference type="EC" id="2.7.11.1"/>
    </reaction>
</comment>
<feature type="domain" description="Bulb-type lectin" evidence="20">
    <location>
        <begin position="24"/>
        <end position="155"/>
    </location>
</feature>
<protein>
    <recommendedName>
        <fullName evidence="1">non-specific serine/threonine protein kinase</fullName>
        <ecNumber evidence="1">2.7.11.1</ecNumber>
    </recommendedName>
</protein>
<dbReference type="InterPro" id="IPR043502">
    <property type="entry name" value="DNA/RNA_pol_sf"/>
</dbReference>
<dbReference type="GO" id="GO:0048544">
    <property type="term" value="P:recognition of pollen"/>
    <property type="evidence" value="ECO:0007669"/>
    <property type="project" value="InterPro"/>
</dbReference>
<dbReference type="Pfam" id="PF00665">
    <property type="entry name" value="rve"/>
    <property type="match status" value="1"/>
</dbReference>
<feature type="region of interest" description="Disordered" evidence="15">
    <location>
        <begin position="819"/>
        <end position="873"/>
    </location>
</feature>
<dbReference type="InterPro" id="IPR001878">
    <property type="entry name" value="Znf_CCHC"/>
</dbReference>
<keyword evidence="6" id="KW-0064">Aspartyl protease</keyword>
<keyword evidence="16" id="KW-1133">Transmembrane helix</keyword>
<evidence type="ECO:0000256" key="9">
    <source>
        <dbReference type="ARBA" id="ARBA00023157"/>
    </source>
</evidence>
<dbReference type="InterPro" id="IPR000858">
    <property type="entry name" value="S_locus_glycoprot_dom"/>
</dbReference>
<dbReference type="InterPro" id="IPR013103">
    <property type="entry name" value="RVT_2"/>
</dbReference>
<dbReference type="CDD" id="cd09272">
    <property type="entry name" value="RNase_HI_RT_Ty1"/>
    <property type="match status" value="1"/>
</dbReference>
<dbReference type="Pfam" id="PF14223">
    <property type="entry name" value="Retrotran_gag_2"/>
    <property type="match status" value="1"/>
</dbReference>
<dbReference type="SUPFAM" id="SSF57756">
    <property type="entry name" value="Retrovirus zinc finger-like domains"/>
    <property type="match status" value="1"/>
</dbReference>
<dbReference type="EC" id="2.7.11.1" evidence="1"/>
<feature type="binding site" evidence="14">
    <location>
        <position position="1749"/>
    </location>
    <ligand>
        <name>ATP</name>
        <dbReference type="ChEBI" id="CHEBI:30616"/>
    </ligand>
</feature>
<keyword evidence="23" id="KW-1185">Reference proteome</keyword>
<proteinExistence type="predicted"/>
<evidence type="ECO:0000256" key="2">
    <source>
        <dbReference type="ARBA" id="ARBA00022527"/>
    </source>
</evidence>
<dbReference type="Pfam" id="PF07727">
    <property type="entry name" value="RVT_2"/>
    <property type="match status" value="1"/>
</dbReference>
<evidence type="ECO:0000259" key="20">
    <source>
        <dbReference type="PROSITE" id="PS50927"/>
    </source>
</evidence>
<dbReference type="CDD" id="cd00028">
    <property type="entry name" value="B_lectin"/>
    <property type="match status" value="1"/>
</dbReference>
<sequence length="1851" mass="209720">MAGFILLLFYTLMWWPHVTLSITVESLNATGSIRDGDAMVSAGGIFELGFFTPGSSTKRYLGIWYTNLNATVPWVANRETPLNDTSGVLHVTKHGVLILVGGNGHRVWSSNALNLSLRPISRPIVRLMDSVLTKHRKMKAILRKDGCLAAINERPVDFADDIKWNEMDGNAMAKFHLALVDEVLSSIEEKKTTKEIWDHLIKLYEATSLHNKIFLKRKLYTLRMPESTSVTEHLNTLNTLFSQLISLSCKIGEQERAELLLQSLPDSYDQLIINLTNSNVTSLVFDDVAGAVLQEENRRKNKEDRQVNLQQAEVLTTMRGRSTERGQSSRHKHGRSKSRSKKNLKCYHCGKKGHLKKDCWSLNKNSNPQGNTANISDDGDALYCEASTTVEGRKRFADIWLIDSGATYHIASRREWFHHYEPVSGGSVYSCNDHALEIVGVGTIKLKMYDGTIKVVRDVRHVKGLKKNLLSYGLLDNNASKIETRKGIMKMFRGALVVLKGEKIAANLYMLKGETLLEAEASVASCSSDSAMLWHKKLGHMSEQGMKVLVEQKLLPGLTKVSLPLCEHCITSKQHRLKFNTSNSRGKSVLELVHSDVWQALVTSLGGAKYFVSFIDDYSRRCWVHPIKKKSYVFSTFKNFKARVELDSGNKIKCFRIDNGGEYTSEEFDDFCRKEGIKRQFTVANTPQQNGVAEWMNKTLLERTRAMLIDAGLEKSFWAEAVNTACYLVNRAPSTAIELKTPMEMWTSKPVDYSNLHVFGSIVYVMYNAQEISKLDPKSRKCKFLGYADGVKGYRLWDPTARKMIISRDVIFVEDKLQRKEDNDSAEKSETTQIHVEKEFEQGDSSEAEPAHDEQEPESSEAPTTRQSDRVRRRPNWHSDYVIEGNVAYCLLTEDGEPSTYQEVINSSNASLWMMAMQEEIEALHKNNTWDLVPLPQGRKPIGNKWVFKIKRNGDDQVERYRARLVVKGYAQKEGIDFNEIFSPMVRLTTVRVVLAMCATLNLHLEQLDIKTAFLHGNLKEEIYMLQPEGFEENEKKNLVCRLNKSLYGLKQAPRCWYKRFDSFIMCLGYNRLNADPCAYFKRFGDNDFVILLLYVDDMLVSGPNKDHIEELKAQLAREFEMKDLGSANKILGMQIHRDRSNRKIWLSQKNYLKKILSRFSIQDCKPISTPLPINFKLSSSMSPSSEEERMEMSQVPYASAVGSLMFAMICTRPDIAQAVGVVSRYMTNPGKEHWNTVKRILRYIKGTSNVVLCYGGSNLLINGYVDSDYAGDLDKRKSTTGYVFKVAGGAMLLEELGHNQEYVSLFCDSQSALHLARNPTFHSRTKYIRVQYHFIREKVEEGTVDIQKIHTKDNIADFMTKAINADKFTWCRSSCGLSETCDFALSDSRLPQHSGNLIVTDGTGDADSGNFIWQSFNYPCDTFIAGMKIGKDFRTGLDQFLTSWTNPDDPSPGMFAYRFELSGFPEVIVRDNSTIRFRSGPYNGLRLSGMLEMKENPIYTYDFVFNKQDLYLTFNPRNSSTLLRGVLSSENGSIVPFMWNDPNRVWIQNLPLYIEYALCGANGICENNRSPVCSCLSGFSPNNPEEWNAVPGSAYANLDITNGGSGCLLWFTDLINMRYISDSGQDIYVKVAASEIAQDESTRLATKEKNRTRIIAMSSVLSAGVLIAVLTVVLFLRRKKNLKGLLAHKSYNFSDYQSSKEDLELPLFDLRAIVSATYNFSFKNILGEGGFGCVYKGFLKDGQEIAVKRLSRSSKQGINEFTNEAKHIAKVQHRNLVRLLGCCIQADEKMLIYEYLPNKSLDFFIFGVEAVLQREFNGTGLRFDQKHLQSLGSTAIYSGRPAMRATQSRR</sequence>
<evidence type="ECO:0000256" key="13">
    <source>
        <dbReference type="PROSITE-ProRule" id="PRU00047"/>
    </source>
</evidence>
<evidence type="ECO:0000256" key="15">
    <source>
        <dbReference type="SAM" id="MobiDB-lite"/>
    </source>
</evidence>
<feature type="compositionally biased region" description="Basic and acidic residues" evidence="15">
    <location>
        <begin position="296"/>
        <end position="306"/>
    </location>
</feature>
<dbReference type="PROSITE" id="PS00639">
    <property type="entry name" value="THIOL_PROTEASE_HIS"/>
    <property type="match status" value="1"/>
</dbReference>
<dbReference type="GO" id="GO:0004674">
    <property type="term" value="F:protein serine/threonine kinase activity"/>
    <property type="evidence" value="ECO:0007669"/>
    <property type="project" value="UniProtKB-KW"/>
</dbReference>
<evidence type="ECO:0000256" key="10">
    <source>
        <dbReference type="ARBA" id="ARBA00023180"/>
    </source>
</evidence>
<organism evidence="22 23">
    <name type="scientific">Hibiscus syriacus</name>
    <name type="common">Rose of Sharon</name>
    <dbReference type="NCBI Taxonomy" id="106335"/>
    <lineage>
        <taxon>Eukaryota</taxon>
        <taxon>Viridiplantae</taxon>
        <taxon>Streptophyta</taxon>
        <taxon>Embryophyta</taxon>
        <taxon>Tracheophyta</taxon>
        <taxon>Spermatophyta</taxon>
        <taxon>Magnoliopsida</taxon>
        <taxon>eudicotyledons</taxon>
        <taxon>Gunneridae</taxon>
        <taxon>Pentapetalae</taxon>
        <taxon>rosids</taxon>
        <taxon>malvids</taxon>
        <taxon>Malvales</taxon>
        <taxon>Malvaceae</taxon>
        <taxon>Malvoideae</taxon>
        <taxon>Hibiscus</taxon>
    </lineage>
</organism>
<dbReference type="Pfam" id="PF00098">
    <property type="entry name" value="zf-CCHC"/>
    <property type="match status" value="1"/>
</dbReference>
<evidence type="ECO:0000259" key="18">
    <source>
        <dbReference type="PROSITE" id="PS50011"/>
    </source>
</evidence>
<dbReference type="GO" id="GO:0003676">
    <property type="term" value="F:nucleic acid binding"/>
    <property type="evidence" value="ECO:0007669"/>
    <property type="project" value="InterPro"/>
</dbReference>
<dbReference type="PROSITE" id="PS50994">
    <property type="entry name" value="INTEGRASE"/>
    <property type="match status" value="1"/>
</dbReference>
<dbReference type="CDD" id="cd01098">
    <property type="entry name" value="PAN_AP_plant"/>
    <property type="match status" value="1"/>
</dbReference>
<dbReference type="InterPro" id="IPR000719">
    <property type="entry name" value="Prot_kinase_dom"/>
</dbReference>
<feature type="compositionally biased region" description="Basic and acidic residues" evidence="15">
    <location>
        <begin position="819"/>
        <end position="841"/>
    </location>
</feature>
<evidence type="ECO:0000256" key="7">
    <source>
        <dbReference type="ARBA" id="ARBA00022777"/>
    </source>
</evidence>
<keyword evidence="16" id="KW-0812">Transmembrane</keyword>
<evidence type="ECO:0000256" key="16">
    <source>
        <dbReference type="SAM" id="Phobius"/>
    </source>
</evidence>
<evidence type="ECO:0000313" key="23">
    <source>
        <dbReference type="Proteomes" id="UP000436088"/>
    </source>
</evidence>
<reference evidence="22" key="1">
    <citation type="submission" date="2019-09" db="EMBL/GenBank/DDBJ databases">
        <title>Draft genome information of white flower Hibiscus syriacus.</title>
        <authorList>
            <person name="Kim Y.-M."/>
        </authorList>
    </citation>
    <scope>NUCLEOTIDE SEQUENCE [LARGE SCALE GENOMIC DNA]</scope>
    <source>
        <strain evidence="22">YM2019G1</strain>
    </source>
</reference>
<keyword evidence="13" id="KW-0479">Metal-binding</keyword>
<dbReference type="GO" id="GO:0005524">
    <property type="term" value="F:ATP binding"/>
    <property type="evidence" value="ECO:0007669"/>
    <property type="project" value="UniProtKB-UniRule"/>
</dbReference>
<dbReference type="PANTHER" id="PTHR32444">
    <property type="entry name" value="BULB-TYPE LECTIN DOMAIN-CONTAINING PROTEIN"/>
    <property type="match status" value="1"/>
</dbReference>
<feature type="region of interest" description="Disordered" evidence="15">
    <location>
        <begin position="296"/>
        <end position="342"/>
    </location>
</feature>
<evidence type="ECO:0000259" key="19">
    <source>
        <dbReference type="PROSITE" id="PS50158"/>
    </source>
</evidence>
<feature type="domain" description="Integrase catalytic" evidence="21">
    <location>
        <begin position="590"/>
        <end position="750"/>
    </location>
</feature>
<evidence type="ECO:0000256" key="5">
    <source>
        <dbReference type="ARBA" id="ARBA00022741"/>
    </source>
</evidence>
<dbReference type="SUPFAM" id="SSF56112">
    <property type="entry name" value="Protein kinase-like (PK-like)"/>
    <property type="match status" value="1"/>
</dbReference>
<feature type="compositionally biased region" description="Basic residues" evidence="15">
    <location>
        <begin position="328"/>
        <end position="342"/>
    </location>
</feature>
<dbReference type="InterPro" id="IPR020635">
    <property type="entry name" value="Tyr_kinase_cat_dom"/>
</dbReference>
<dbReference type="GO" id="GO:0008270">
    <property type="term" value="F:zinc ion binding"/>
    <property type="evidence" value="ECO:0007669"/>
    <property type="project" value="UniProtKB-KW"/>
</dbReference>
<keyword evidence="8 14" id="KW-0067">ATP-binding</keyword>
<keyword evidence="9" id="KW-1015">Disulfide bond</keyword>
<evidence type="ECO:0000259" key="21">
    <source>
        <dbReference type="PROSITE" id="PS50994"/>
    </source>
</evidence>
<keyword evidence="4 17" id="KW-0732">Signal</keyword>
<dbReference type="FunFam" id="3.30.200.20:FF:000195">
    <property type="entry name" value="G-type lectin S-receptor-like serine/threonine-protein kinase"/>
    <property type="match status" value="1"/>
</dbReference>
<feature type="chain" id="PRO_5025350946" description="non-specific serine/threonine protein kinase" evidence="17">
    <location>
        <begin position="22"/>
        <end position="1851"/>
    </location>
</feature>
<keyword evidence="2" id="KW-0723">Serine/threonine-protein kinase</keyword>
<evidence type="ECO:0000256" key="14">
    <source>
        <dbReference type="PROSITE-ProRule" id="PRU10141"/>
    </source>
</evidence>
<dbReference type="Gene3D" id="4.10.60.10">
    <property type="entry name" value="Zinc finger, CCHC-type"/>
    <property type="match status" value="1"/>
</dbReference>
<evidence type="ECO:0000256" key="6">
    <source>
        <dbReference type="ARBA" id="ARBA00022750"/>
    </source>
</evidence>
<dbReference type="SMART" id="SM00108">
    <property type="entry name" value="B_lectin"/>
    <property type="match status" value="1"/>
</dbReference>
<feature type="domain" description="Protein kinase" evidence="18">
    <location>
        <begin position="1721"/>
        <end position="1851"/>
    </location>
</feature>
<dbReference type="Gene3D" id="2.90.10.10">
    <property type="entry name" value="Bulb-type lectin domain"/>
    <property type="match status" value="1"/>
</dbReference>
<accession>A0A6A3AGH5</accession>
<name>A0A6A3AGH5_HIBSY</name>
<dbReference type="PANTHER" id="PTHR32444:SF183">
    <property type="entry name" value="APPLE DOMAIN-CONTAINING PROTEIN"/>
    <property type="match status" value="1"/>
</dbReference>
<dbReference type="Pfam" id="PF25597">
    <property type="entry name" value="SH3_retrovirus"/>
    <property type="match status" value="1"/>
</dbReference>
<dbReference type="InterPro" id="IPR025660">
    <property type="entry name" value="Pept_his_AS"/>
</dbReference>
<dbReference type="GO" id="GO:0004190">
    <property type="term" value="F:aspartic-type endopeptidase activity"/>
    <property type="evidence" value="ECO:0007669"/>
    <property type="project" value="UniProtKB-KW"/>
</dbReference>
<dbReference type="EMBL" id="VEPZ02001001">
    <property type="protein sequence ID" value="KAE8703216.1"/>
    <property type="molecule type" value="Genomic_DNA"/>
</dbReference>
<dbReference type="InterPro" id="IPR025724">
    <property type="entry name" value="GAG-pre-integrase_dom"/>
</dbReference>
<dbReference type="SMART" id="SM00343">
    <property type="entry name" value="ZnF_C2HC"/>
    <property type="match status" value="1"/>
</dbReference>
<dbReference type="Proteomes" id="UP000436088">
    <property type="component" value="Unassembled WGS sequence"/>
</dbReference>
<dbReference type="InterPro" id="IPR054722">
    <property type="entry name" value="PolX-like_BBD"/>
</dbReference>
<dbReference type="SUPFAM" id="SSF56672">
    <property type="entry name" value="DNA/RNA polymerases"/>
    <property type="match status" value="1"/>
</dbReference>
<dbReference type="Pfam" id="PF01453">
    <property type="entry name" value="B_lectin"/>
    <property type="match status" value="2"/>
</dbReference>
<dbReference type="SMART" id="SM00219">
    <property type="entry name" value="TyrKc"/>
    <property type="match status" value="1"/>
</dbReference>
<keyword evidence="5 14" id="KW-0547">Nucleotide-binding</keyword>
<evidence type="ECO:0000256" key="3">
    <source>
        <dbReference type="ARBA" id="ARBA00022679"/>
    </source>
</evidence>
<dbReference type="InterPro" id="IPR036875">
    <property type="entry name" value="Znf_CCHC_sf"/>
</dbReference>
<evidence type="ECO:0000313" key="22">
    <source>
        <dbReference type="EMBL" id="KAE8703216.1"/>
    </source>
</evidence>
<dbReference type="Pfam" id="PF07714">
    <property type="entry name" value="PK_Tyr_Ser-Thr"/>
    <property type="match status" value="1"/>
</dbReference>
<dbReference type="InterPro" id="IPR012337">
    <property type="entry name" value="RNaseH-like_sf"/>
</dbReference>
<gene>
    <name evidence="22" type="ORF">F3Y22_tig00110472pilonHSYRG00062</name>
</gene>
<dbReference type="SUPFAM" id="SSF53098">
    <property type="entry name" value="Ribonuclease H-like"/>
    <property type="match status" value="1"/>
</dbReference>
<evidence type="ECO:0000256" key="11">
    <source>
        <dbReference type="ARBA" id="ARBA00047899"/>
    </source>
</evidence>
<dbReference type="Pfam" id="PF22936">
    <property type="entry name" value="Pol_BBD"/>
    <property type="match status" value="1"/>
</dbReference>
<keyword evidence="13" id="KW-0863">Zinc-finger</keyword>
<keyword evidence="6" id="KW-0645">Protease</keyword>
<keyword evidence="10" id="KW-0325">Glycoprotein</keyword>
<keyword evidence="6" id="KW-0378">Hydrolase</keyword>
<dbReference type="PROSITE" id="PS00107">
    <property type="entry name" value="PROTEIN_KINASE_ATP"/>
    <property type="match status" value="1"/>
</dbReference>
<dbReference type="Gene3D" id="3.30.200.20">
    <property type="entry name" value="Phosphorylase Kinase, domain 1"/>
    <property type="match status" value="1"/>
</dbReference>
<feature type="signal peptide" evidence="17">
    <location>
        <begin position="1"/>
        <end position="21"/>
    </location>
</feature>
<comment type="caution">
    <text evidence="22">The sequence shown here is derived from an EMBL/GenBank/DDBJ whole genome shotgun (WGS) entry which is preliminary data.</text>
</comment>
<dbReference type="Pfam" id="PF13976">
    <property type="entry name" value="gag_pre-integrs"/>
    <property type="match status" value="1"/>
</dbReference>
<dbReference type="SUPFAM" id="SSF51110">
    <property type="entry name" value="alpha-D-mannose-specific plant lectins"/>
    <property type="match status" value="2"/>
</dbReference>
<dbReference type="Pfam" id="PF00954">
    <property type="entry name" value="S_locus_glycop"/>
    <property type="match status" value="1"/>
</dbReference>
<keyword evidence="7 22" id="KW-0418">Kinase</keyword>
<keyword evidence="16" id="KW-0472">Membrane</keyword>
<evidence type="ECO:0000256" key="1">
    <source>
        <dbReference type="ARBA" id="ARBA00012513"/>
    </source>
</evidence>
<evidence type="ECO:0000256" key="4">
    <source>
        <dbReference type="ARBA" id="ARBA00022729"/>
    </source>
</evidence>
<keyword evidence="13" id="KW-0862">Zinc</keyword>
<dbReference type="InterPro" id="IPR001584">
    <property type="entry name" value="Integrase_cat-core"/>
</dbReference>
<evidence type="ECO:0000256" key="12">
    <source>
        <dbReference type="ARBA" id="ARBA00048679"/>
    </source>
</evidence>
<evidence type="ECO:0000256" key="8">
    <source>
        <dbReference type="ARBA" id="ARBA00022840"/>
    </source>
</evidence>
<dbReference type="InterPro" id="IPR057670">
    <property type="entry name" value="SH3_retrovirus"/>
</dbReference>
<dbReference type="InterPro" id="IPR001480">
    <property type="entry name" value="Bulb-type_lectin_dom"/>
</dbReference>
<dbReference type="GO" id="GO:0004713">
    <property type="term" value="F:protein tyrosine kinase activity"/>
    <property type="evidence" value="ECO:0007669"/>
    <property type="project" value="InterPro"/>
</dbReference>
<dbReference type="InterPro" id="IPR036397">
    <property type="entry name" value="RNaseH_sf"/>
</dbReference>
<evidence type="ECO:0000256" key="17">
    <source>
        <dbReference type="SAM" id="SignalP"/>
    </source>
</evidence>
<dbReference type="GO" id="GO:0015074">
    <property type="term" value="P:DNA integration"/>
    <property type="evidence" value="ECO:0007669"/>
    <property type="project" value="InterPro"/>
</dbReference>